<dbReference type="InterPro" id="IPR008920">
    <property type="entry name" value="TF_FadR/GntR_C"/>
</dbReference>
<dbReference type="Pfam" id="PF00392">
    <property type="entry name" value="GntR"/>
    <property type="match status" value="1"/>
</dbReference>
<dbReference type="SUPFAM" id="SSF48008">
    <property type="entry name" value="GntR ligand-binding domain-like"/>
    <property type="match status" value="1"/>
</dbReference>
<evidence type="ECO:0000256" key="2">
    <source>
        <dbReference type="ARBA" id="ARBA00023125"/>
    </source>
</evidence>
<dbReference type="EMBL" id="SMBX01000011">
    <property type="protein sequence ID" value="TCU93697.1"/>
    <property type="molecule type" value="Genomic_DNA"/>
</dbReference>
<comment type="caution">
    <text evidence="5">The sequence shown here is derived from an EMBL/GenBank/DDBJ whole genome shotgun (WGS) entry which is preliminary data.</text>
</comment>
<keyword evidence="1" id="KW-0805">Transcription regulation</keyword>
<dbReference type="InterPro" id="IPR036388">
    <property type="entry name" value="WH-like_DNA-bd_sf"/>
</dbReference>
<dbReference type="PRINTS" id="PR00035">
    <property type="entry name" value="HTHGNTR"/>
</dbReference>
<dbReference type="Proteomes" id="UP000294692">
    <property type="component" value="Unassembled WGS sequence"/>
</dbReference>
<name>A0A4R3USM5_9BURK</name>
<dbReference type="RefSeq" id="WP_132478050.1">
    <property type="nucleotide sequence ID" value="NZ_JBHRVM010000001.1"/>
</dbReference>
<evidence type="ECO:0000313" key="6">
    <source>
        <dbReference type="Proteomes" id="UP000294692"/>
    </source>
</evidence>
<keyword evidence="3" id="KW-0804">Transcription</keyword>
<protein>
    <submittedName>
        <fullName evidence="5">GntR family transcriptional regulator</fullName>
    </submittedName>
</protein>
<proteinExistence type="predicted"/>
<dbReference type="PANTHER" id="PTHR43537:SF5">
    <property type="entry name" value="UXU OPERON TRANSCRIPTIONAL REGULATOR"/>
    <property type="match status" value="1"/>
</dbReference>
<dbReference type="InterPro" id="IPR011711">
    <property type="entry name" value="GntR_C"/>
</dbReference>
<accession>A0A4R3USM5</accession>
<dbReference type="PANTHER" id="PTHR43537">
    <property type="entry name" value="TRANSCRIPTIONAL REGULATOR, GNTR FAMILY"/>
    <property type="match status" value="1"/>
</dbReference>
<dbReference type="SMART" id="SM00345">
    <property type="entry name" value="HTH_GNTR"/>
    <property type="match status" value="1"/>
</dbReference>
<evidence type="ECO:0000259" key="4">
    <source>
        <dbReference type="PROSITE" id="PS50949"/>
    </source>
</evidence>
<gene>
    <name evidence="5" type="ORF">EV686_11149</name>
</gene>
<dbReference type="CDD" id="cd07377">
    <property type="entry name" value="WHTH_GntR"/>
    <property type="match status" value="1"/>
</dbReference>
<keyword evidence="6" id="KW-1185">Reference proteome</keyword>
<sequence>MKKKTTESGSRTELAAVGVARPDQRQRLGDKLYGLILEQIMSGELKVGDRLASEHEISRQHDISRPVVREALLRLRADGLITAHQGMGTFVTHQPEVRLKTFDDAGNVAFYLRAQELRQTIEGDAARLAALRRSRAQLKAIETAHRKFNALVQKKGATAEADLAFHMSIAHASGNELYASVLESVLEPVQGFMRLALNLTRTGTQQRSIMVMAEHEAIVQAIAKQDSEQARIAMKYHLGQARGRLVGQSADAMQDTGNRA</sequence>
<dbReference type="GO" id="GO:0003677">
    <property type="term" value="F:DNA binding"/>
    <property type="evidence" value="ECO:0007669"/>
    <property type="project" value="UniProtKB-KW"/>
</dbReference>
<dbReference type="Gene3D" id="1.20.120.530">
    <property type="entry name" value="GntR ligand-binding domain-like"/>
    <property type="match status" value="1"/>
</dbReference>
<evidence type="ECO:0000256" key="1">
    <source>
        <dbReference type="ARBA" id="ARBA00023015"/>
    </source>
</evidence>
<dbReference type="SMART" id="SM00895">
    <property type="entry name" value="FCD"/>
    <property type="match status" value="1"/>
</dbReference>
<evidence type="ECO:0000313" key="5">
    <source>
        <dbReference type="EMBL" id="TCU93697.1"/>
    </source>
</evidence>
<dbReference type="GO" id="GO:0003700">
    <property type="term" value="F:DNA-binding transcription factor activity"/>
    <property type="evidence" value="ECO:0007669"/>
    <property type="project" value="InterPro"/>
</dbReference>
<evidence type="ECO:0000256" key="3">
    <source>
        <dbReference type="ARBA" id="ARBA00023163"/>
    </source>
</evidence>
<dbReference type="Gene3D" id="1.10.10.10">
    <property type="entry name" value="Winged helix-like DNA-binding domain superfamily/Winged helix DNA-binding domain"/>
    <property type="match status" value="1"/>
</dbReference>
<reference evidence="5 6" key="1">
    <citation type="submission" date="2019-03" db="EMBL/GenBank/DDBJ databases">
        <title>Genomic Encyclopedia of Type Strains, Phase IV (KMG-IV): sequencing the most valuable type-strain genomes for metagenomic binning, comparative biology and taxonomic classification.</title>
        <authorList>
            <person name="Goeker M."/>
        </authorList>
    </citation>
    <scope>NUCLEOTIDE SEQUENCE [LARGE SCALE GENOMIC DNA]</scope>
    <source>
        <strain evidence="5 6">DSM 100048</strain>
    </source>
</reference>
<keyword evidence="2" id="KW-0238">DNA-binding</keyword>
<dbReference type="OrthoDB" id="5296437at2"/>
<dbReference type="AlphaFoldDB" id="A0A4R3USM5"/>
<organism evidence="5 6">
    <name type="scientific">Paracandidimonas soli</name>
    <dbReference type="NCBI Taxonomy" id="1917182"/>
    <lineage>
        <taxon>Bacteria</taxon>
        <taxon>Pseudomonadati</taxon>
        <taxon>Pseudomonadota</taxon>
        <taxon>Betaproteobacteria</taxon>
        <taxon>Burkholderiales</taxon>
        <taxon>Alcaligenaceae</taxon>
        <taxon>Paracandidimonas</taxon>
    </lineage>
</organism>
<feature type="domain" description="HTH gntR-type" evidence="4">
    <location>
        <begin position="26"/>
        <end position="94"/>
    </location>
</feature>
<dbReference type="InterPro" id="IPR036390">
    <property type="entry name" value="WH_DNA-bd_sf"/>
</dbReference>
<dbReference type="Pfam" id="PF07729">
    <property type="entry name" value="FCD"/>
    <property type="match status" value="1"/>
</dbReference>
<dbReference type="InterPro" id="IPR000524">
    <property type="entry name" value="Tscrpt_reg_HTH_GntR"/>
</dbReference>
<dbReference type="SUPFAM" id="SSF46785">
    <property type="entry name" value="Winged helix' DNA-binding domain"/>
    <property type="match status" value="1"/>
</dbReference>
<dbReference type="PROSITE" id="PS50949">
    <property type="entry name" value="HTH_GNTR"/>
    <property type="match status" value="1"/>
</dbReference>